<organism evidence="2 3">
    <name type="scientific">Spongisporangium articulatum</name>
    <dbReference type="NCBI Taxonomy" id="3362603"/>
    <lineage>
        <taxon>Bacteria</taxon>
        <taxon>Bacillati</taxon>
        <taxon>Actinomycetota</taxon>
        <taxon>Actinomycetes</taxon>
        <taxon>Kineosporiales</taxon>
        <taxon>Kineosporiaceae</taxon>
        <taxon>Spongisporangium</taxon>
    </lineage>
</organism>
<comment type="caution">
    <text evidence="2">The sequence shown here is derived from an EMBL/GenBank/DDBJ whole genome shotgun (WGS) entry which is preliminary data.</text>
</comment>
<name>A0ABW8AKV3_9ACTN</name>
<sequence>MPDRGMSRRLVLLLPSVAAVAACSPDHGLPAASADALTAASTSPEASVAGAPTRFTIRPDDYHVPYAGTAEDGRKFFLSNELFDSGTGWVGLYLWKADGTFDEVKVEAVGRAEGVPPGQAAASGDDVTRKRLDELGDYTLEPISVEPFMTKVHGTEFGWHVGHYDDGTVYVNIEPGDFICYYAPWDGYVYDT</sequence>
<feature type="chain" id="PRO_5046205915" evidence="1">
    <location>
        <begin position="22"/>
        <end position="192"/>
    </location>
</feature>
<keyword evidence="1" id="KW-0732">Signal</keyword>
<dbReference type="EMBL" id="JBITLV010000001">
    <property type="protein sequence ID" value="MFI7586251.1"/>
    <property type="molecule type" value="Genomic_DNA"/>
</dbReference>
<reference evidence="2 3" key="1">
    <citation type="submission" date="2024-10" db="EMBL/GenBank/DDBJ databases">
        <title>The Natural Products Discovery Center: Release of the First 8490 Sequenced Strains for Exploring Actinobacteria Biosynthetic Diversity.</title>
        <authorList>
            <person name="Kalkreuter E."/>
            <person name="Kautsar S.A."/>
            <person name="Yang D."/>
            <person name="Bader C.D."/>
            <person name="Teijaro C.N."/>
            <person name="Fluegel L."/>
            <person name="Davis C.M."/>
            <person name="Simpson J.R."/>
            <person name="Lauterbach L."/>
            <person name="Steele A.D."/>
            <person name="Gui C."/>
            <person name="Meng S."/>
            <person name="Li G."/>
            <person name="Viehrig K."/>
            <person name="Ye F."/>
            <person name="Su P."/>
            <person name="Kiefer A.F."/>
            <person name="Nichols A."/>
            <person name="Cepeda A.J."/>
            <person name="Yan W."/>
            <person name="Fan B."/>
            <person name="Jiang Y."/>
            <person name="Adhikari A."/>
            <person name="Zheng C.-J."/>
            <person name="Schuster L."/>
            <person name="Cowan T.M."/>
            <person name="Smanski M.J."/>
            <person name="Chevrette M.G."/>
            <person name="De Carvalho L.P.S."/>
            <person name="Shen B."/>
        </authorList>
    </citation>
    <scope>NUCLEOTIDE SEQUENCE [LARGE SCALE GENOMIC DNA]</scope>
    <source>
        <strain evidence="2 3">NPDC049639</strain>
    </source>
</reference>
<feature type="signal peptide" evidence="1">
    <location>
        <begin position="1"/>
        <end position="21"/>
    </location>
</feature>
<evidence type="ECO:0000313" key="3">
    <source>
        <dbReference type="Proteomes" id="UP001612915"/>
    </source>
</evidence>
<dbReference type="InterPro" id="IPR006311">
    <property type="entry name" value="TAT_signal"/>
</dbReference>
<keyword evidence="3" id="KW-1185">Reference proteome</keyword>
<dbReference type="PROSITE" id="PS51318">
    <property type="entry name" value="TAT"/>
    <property type="match status" value="1"/>
</dbReference>
<evidence type="ECO:0000313" key="2">
    <source>
        <dbReference type="EMBL" id="MFI7586251.1"/>
    </source>
</evidence>
<accession>A0ABW8AKV3</accession>
<evidence type="ECO:0000256" key="1">
    <source>
        <dbReference type="SAM" id="SignalP"/>
    </source>
</evidence>
<dbReference type="Proteomes" id="UP001612915">
    <property type="component" value="Unassembled WGS sequence"/>
</dbReference>
<dbReference type="PROSITE" id="PS51257">
    <property type="entry name" value="PROKAR_LIPOPROTEIN"/>
    <property type="match status" value="1"/>
</dbReference>
<protein>
    <submittedName>
        <fullName evidence="2">Uncharacterized protein</fullName>
    </submittedName>
</protein>
<gene>
    <name evidence="2" type="ORF">ACIB24_04180</name>
</gene>
<proteinExistence type="predicted"/>
<dbReference type="RefSeq" id="WP_398275571.1">
    <property type="nucleotide sequence ID" value="NZ_JBITLV010000001.1"/>
</dbReference>